<feature type="domain" description="4Fe-4S ferredoxin-type" evidence="8">
    <location>
        <begin position="139"/>
        <end position="170"/>
    </location>
</feature>
<dbReference type="Gene3D" id="3.30.70.20">
    <property type="match status" value="2"/>
</dbReference>
<keyword evidence="5 7" id="KW-0408">Iron</keyword>
<feature type="binding site" evidence="7">
    <location>
        <position position="77"/>
    </location>
    <ligand>
        <name>[4Fe-4S] cluster</name>
        <dbReference type="ChEBI" id="CHEBI:49883"/>
        <label>2</label>
    </ligand>
</feature>
<evidence type="ECO:0000256" key="3">
    <source>
        <dbReference type="ARBA" id="ARBA00022723"/>
    </source>
</evidence>
<dbReference type="GO" id="GO:0015944">
    <property type="term" value="P:formate oxidation"/>
    <property type="evidence" value="ECO:0007669"/>
    <property type="project" value="InterPro"/>
</dbReference>
<dbReference type="PANTHER" id="PTHR43545:SF6">
    <property type="entry name" value="FORMATE DEHYDROGENASE, NITRATE-INDUCIBLE, IRON-SULFUR SUBUNIT"/>
    <property type="match status" value="1"/>
</dbReference>
<feature type="binding site" evidence="7">
    <location>
        <position position="207"/>
    </location>
    <ligand>
        <name>[4Fe-4S] cluster</name>
        <dbReference type="ChEBI" id="CHEBI:49883"/>
        <label>2</label>
    </ligand>
</feature>
<feature type="binding site" evidence="7">
    <location>
        <position position="70"/>
    </location>
    <ligand>
        <name>[4Fe-4S] cluster</name>
        <dbReference type="ChEBI" id="CHEBI:49883"/>
        <label>1</label>
    </ligand>
</feature>
<evidence type="ECO:0000313" key="10">
    <source>
        <dbReference type="Proteomes" id="UP000462362"/>
    </source>
</evidence>
<feature type="binding site" evidence="7">
    <location>
        <position position="67"/>
    </location>
    <ligand>
        <name>[4Fe-4S] cluster</name>
        <dbReference type="ChEBI" id="CHEBI:49883"/>
        <label>1</label>
    </ligand>
</feature>
<evidence type="ECO:0000256" key="7">
    <source>
        <dbReference type="PIRSR" id="PIRSR036298-50"/>
    </source>
</evidence>
<feature type="binding site" evidence="7">
    <location>
        <position position="73"/>
    </location>
    <ligand>
        <name>[4Fe-4S] cluster</name>
        <dbReference type="ChEBI" id="CHEBI:49883"/>
        <label>1</label>
    </ligand>
</feature>
<evidence type="ECO:0000256" key="1">
    <source>
        <dbReference type="ARBA" id="ARBA00004196"/>
    </source>
</evidence>
<keyword evidence="6 7" id="KW-0411">Iron-sulfur</keyword>
<dbReference type="CDD" id="cd10560">
    <property type="entry name" value="FDH-O_like"/>
    <property type="match status" value="1"/>
</dbReference>
<feature type="binding site" evidence="7">
    <location>
        <position position="186"/>
    </location>
    <ligand>
        <name>[4Fe-4S] cluster</name>
        <dbReference type="ChEBI" id="CHEBI:49883"/>
        <label>4</label>
    </ligand>
</feature>
<dbReference type="GO" id="GO:0045333">
    <property type="term" value="P:cellular respiration"/>
    <property type="evidence" value="ECO:0007669"/>
    <property type="project" value="InterPro"/>
</dbReference>
<protein>
    <submittedName>
        <fullName evidence="9">4Fe-4S dicluster domain-containing protein</fullName>
    </submittedName>
</protein>
<evidence type="ECO:0000256" key="2">
    <source>
        <dbReference type="ARBA" id="ARBA00022485"/>
    </source>
</evidence>
<feature type="binding site" evidence="7">
    <location>
        <position position="210"/>
    </location>
    <ligand>
        <name>[4Fe-4S] cluster</name>
        <dbReference type="ChEBI" id="CHEBI:49883"/>
        <label>2</label>
    </ligand>
</feature>
<feature type="domain" description="4Fe-4S ferredoxin-type" evidence="8">
    <location>
        <begin position="171"/>
        <end position="200"/>
    </location>
</feature>
<evidence type="ECO:0000256" key="6">
    <source>
        <dbReference type="ARBA" id="ARBA00023014"/>
    </source>
</evidence>
<feature type="binding site" evidence="7">
    <location>
        <position position="226"/>
    </location>
    <ligand>
        <name>[4Fe-4S] cluster</name>
        <dbReference type="ChEBI" id="CHEBI:49883"/>
        <label>1</label>
    </ligand>
</feature>
<dbReference type="GO" id="GO:0051539">
    <property type="term" value="F:4 iron, 4 sulfur cluster binding"/>
    <property type="evidence" value="ECO:0007669"/>
    <property type="project" value="UniProtKB-KW"/>
</dbReference>
<organism evidence="9 10">
    <name type="scientific">Parasutterella excrementihominis</name>
    <dbReference type="NCBI Taxonomy" id="487175"/>
    <lineage>
        <taxon>Bacteria</taxon>
        <taxon>Pseudomonadati</taxon>
        <taxon>Pseudomonadota</taxon>
        <taxon>Betaproteobacteria</taxon>
        <taxon>Burkholderiales</taxon>
        <taxon>Sutterellaceae</taxon>
        <taxon>Parasutterella</taxon>
    </lineage>
</organism>
<comment type="cofactor">
    <cofactor evidence="7">
        <name>[4Fe-4S] cluster</name>
        <dbReference type="ChEBI" id="CHEBI:49883"/>
    </cofactor>
    <text evidence="7">Binds 4 [4Fe-4S] clusters per subunit.</text>
</comment>
<dbReference type="AlphaFoldDB" id="A0A6I3S435"/>
<comment type="caution">
    <text evidence="9">The sequence shown here is derived from an EMBL/GenBank/DDBJ whole genome shotgun (WGS) entry which is preliminary data.</text>
</comment>
<dbReference type="SUPFAM" id="SSF54862">
    <property type="entry name" value="4Fe-4S ferredoxins"/>
    <property type="match status" value="1"/>
</dbReference>
<keyword evidence="2 7" id="KW-0004">4Fe-4S</keyword>
<dbReference type="InterPro" id="IPR051555">
    <property type="entry name" value="FDH_Electron_Transfer_Unit"/>
</dbReference>
<evidence type="ECO:0000256" key="5">
    <source>
        <dbReference type="ARBA" id="ARBA00023004"/>
    </source>
</evidence>
<feature type="binding site" evidence="7">
    <location>
        <position position="160"/>
    </location>
    <ligand>
        <name>[4Fe-4S] cluster</name>
        <dbReference type="ChEBI" id="CHEBI:49883"/>
        <label>4</label>
    </ligand>
</feature>
<dbReference type="EMBL" id="WNCL01000043">
    <property type="protein sequence ID" value="MTU44062.1"/>
    <property type="molecule type" value="Genomic_DNA"/>
</dbReference>
<feature type="binding site" evidence="7">
    <location>
        <position position="151"/>
    </location>
    <ligand>
        <name>[4Fe-4S] cluster</name>
        <dbReference type="ChEBI" id="CHEBI:49883"/>
        <label>3</label>
    </ligand>
</feature>
<evidence type="ECO:0000256" key="4">
    <source>
        <dbReference type="ARBA" id="ARBA00022737"/>
    </source>
</evidence>
<dbReference type="Pfam" id="PF13247">
    <property type="entry name" value="Fer4_11"/>
    <property type="match status" value="1"/>
</dbReference>
<accession>A0A6I3S435</accession>
<dbReference type="GO" id="GO:0046872">
    <property type="term" value="F:metal ion binding"/>
    <property type="evidence" value="ECO:0007669"/>
    <property type="project" value="UniProtKB-KW"/>
</dbReference>
<evidence type="ECO:0000313" key="9">
    <source>
        <dbReference type="EMBL" id="MTU44062.1"/>
    </source>
</evidence>
<feature type="binding site" evidence="7">
    <location>
        <position position="183"/>
    </location>
    <ligand>
        <name>[4Fe-4S] cluster</name>
        <dbReference type="ChEBI" id="CHEBI:49883"/>
        <label>4</label>
    </ligand>
</feature>
<proteinExistence type="predicted"/>
<name>A0A6I3S435_9BURK</name>
<reference evidence="9 10" key="1">
    <citation type="journal article" date="2019" name="Nat. Med.">
        <title>A library of human gut bacterial isolates paired with longitudinal multiomics data enables mechanistic microbiome research.</title>
        <authorList>
            <person name="Poyet M."/>
            <person name="Groussin M."/>
            <person name="Gibbons S.M."/>
            <person name="Avila-Pacheco J."/>
            <person name="Jiang X."/>
            <person name="Kearney S.M."/>
            <person name="Perrotta A.R."/>
            <person name="Berdy B."/>
            <person name="Zhao S."/>
            <person name="Lieberman T.D."/>
            <person name="Swanson P.K."/>
            <person name="Smith M."/>
            <person name="Roesemann S."/>
            <person name="Alexander J.E."/>
            <person name="Rich S.A."/>
            <person name="Livny J."/>
            <person name="Vlamakis H."/>
            <person name="Clish C."/>
            <person name="Bullock K."/>
            <person name="Deik A."/>
            <person name="Scott J."/>
            <person name="Pierce K.A."/>
            <person name="Xavier R.J."/>
            <person name="Alm E.J."/>
        </authorList>
    </citation>
    <scope>NUCLEOTIDE SEQUENCE [LARGE SCALE GENOMIC DNA]</scope>
    <source>
        <strain evidence="9 10">BIOML-A2</strain>
    </source>
</reference>
<dbReference type="PANTHER" id="PTHR43545">
    <property type="entry name" value="FORMATE DEHYDROGENASE, NITRATE-INDUCIBLE, IRON-SULFUR SUBUNIT"/>
    <property type="match status" value="1"/>
</dbReference>
<dbReference type="Proteomes" id="UP000462362">
    <property type="component" value="Unassembled WGS sequence"/>
</dbReference>
<feature type="binding site" evidence="7">
    <location>
        <position position="190"/>
    </location>
    <ligand>
        <name>[4Fe-4S] cluster</name>
        <dbReference type="ChEBI" id="CHEBI:49883"/>
        <label>3</label>
    </ligand>
</feature>
<evidence type="ECO:0000259" key="8">
    <source>
        <dbReference type="PROSITE" id="PS51379"/>
    </source>
</evidence>
<dbReference type="InterPro" id="IPR017896">
    <property type="entry name" value="4Fe4S_Fe-S-bd"/>
</dbReference>
<dbReference type="PIRSF" id="PIRSF036298">
    <property type="entry name" value="FDH_4Fe4S"/>
    <property type="match status" value="1"/>
</dbReference>
<dbReference type="PROSITE" id="PS51379">
    <property type="entry name" value="4FE4S_FER_2"/>
    <property type="match status" value="3"/>
</dbReference>
<dbReference type="PROSITE" id="PS00198">
    <property type="entry name" value="4FE4S_FER_1"/>
    <property type="match status" value="1"/>
</dbReference>
<feature type="binding site" evidence="7">
    <location>
        <position position="222"/>
    </location>
    <ligand>
        <name>[4Fe-4S] cluster</name>
        <dbReference type="ChEBI" id="CHEBI:49883"/>
        <label>2</label>
    </ligand>
</feature>
<keyword evidence="4" id="KW-0677">Repeat</keyword>
<keyword evidence="3 7" id="KW-0479">Metal-binding</keyword>
<dbReference type="InterPro" id="IPR014603">
    <property type="entry name" value="Formate_DH_Fe-S_su"/>
</dbReference>
<feature type="binding site" evidence="7">
    <location>
        <position position="180"/>
    </location>
    <ligand>
        <name>[4Fe-4S] cluster</name>
        <dbReference type="ChEBI" id="CHEBI:49883"/>
        <label>4</label>
    </ligand>
</feature>
<feature type="binding site" evidence="7">
    <location>
        <position position="148"/>
    </location>
    <ligand>
        <name>[4Fe-4S] cluster</name>
        <dbReference type="ChEBI" id="CHEBI:49883"/>
        <label>3</label>
    </ligand>
</feature>
<comment type="subcellular location">
    <subcellularLocation>
        <location evidence="1">Cell envelope</location>
    </subcellularLocation>
</comment>
<sequence length="321" mass="35709">MGSTTGGEELIMTSINSKNIFDVVKKKYAPNQPEKNHKIDPVYSLFDRDDPLPKCQELAFFTDTSICTGCKSCEVACKQWNQLESDPYHWSGDSYDNTGDLSANNWRHVKFIERFPEKNAVDRPAPATIDSLLKEPKAGKWLFMSDQCKHCRTSPCHEACPTGAIVRNEFGGVYYQTDICMGCGMCVAACPFGVPEISPKTGHSMKCAECYDRLKDELRPACQEACTTGAIQFGPRELMVREARDRVNYLITHGHPEAQLYGVDPFENYDSLNSFYLLMDKPEVYGLPSDPVTPTKYMAGDYLRGAATLILCAAAVAACLV</sequence>
<feature type="binding site" evidence="7">
    <location>
        <position position="156"/>
    </location>
    <ligand>
        <name>[4Fe-4S] cluster</name>
        <dbReference type="ChEBI" id="CHEBI:49883"/>
        <label>3</label>
    </ligand>
</feature>
<feature type="domain" description="4Fe-4S ferredoxin-type" evidence="8">
    <location>
        <begin position="58"/>
        <end position="88"/>
    </location>
</feature>
<dbReference type="GO" id="GO:0030313">
    <property type="term" value="C:cell envelope"/>
    <property type="evidence" value="ECO:0007669"/>
    <property type="project" value="UniProtKB-SubCell"/>
</dbReference>
<dbReference type="InterPro" id="IPR017900">
    <property type="entry name" value="4Fe4S_Fe_S_CS"/>
</dbReference>
<gene>
    <name evidence="9" type="ORF">GMD42_10710</name>
</gene>